<dbReference type="EMBL" id="MNCJ02000325">
    <property type="protein sequence ID" value="KAF5786480.1"/>
    <property type="molecule type" value="Genomic_DNA"/>
</dbReference>
<dbReference type="EMBL" id="MNCJ02000330">
    <property type="protein sequence ID" value="KAF5764714.1"/>
    <property type="molecule type" value="Genomic_DNA"/>
</dbReference>
<reference evidence="1" key="2">
    <citation type="submission" date="2020-06" db="EMBL/GenBank/DDBJ databases">
        <title>Helianthus annuus Genome sequencing and assembly Release 2.</title>
        <authorList>
            <person name="Gouzy J."/>
            <person name="Langlade N."/>
            <person name="Munos S."/>
        </authorList>
    </citation>
    <scope>NUCLEOTIDE SEQUENCE</scope>
    <source>
        <tissue evidence="1">Leaves</tissue>
    </source>
</reference>
<evidence type="ECO:0000313" key="1">
    <source>
        <dbReference type="EMBL" id="KAF5764714.1"/>
    </source>
</evidence>
<keyword evidence="1" id="KW-0689">Ribosomal protein</keyword>
<gene>
    <name evidence="2" type="ORF">HanXRQr2_Chr10g0441431</name>
    <name evidence="1" type="ORF">HanXRQr2_Chr15g0695261</name>
</gene>
<sequence length="87" mass="9742">MVRGQMNFKRLTLTDIKIAIKRVPNKKTLIATMEAAGIIISEMVGTSEAMLAAVLMTEFYFVCRCQEQVGKQLMGKKTHCSKEESLT</sequence>
<protein>
    <submittedName>
        <fullName evidence="1">Ribosomal protein L14e</fullName>
    </submittedName>
</protein>
<evidence type="ECO:0000313" key="2">
    <source>
        <dbReference type="EMBL" id="KAF5786480.1"/>
    </source>
</evidence>
<dbReference type="Gramene" id="mRNA:HanXRQr2_Chr10g0441431">
    <property type="protein sequence ID" value="CDS:HanXRQr2_Chr10g0441431.1"/>
    <property type="gene ID" value="HanXRQr2_Chr10g0441431"/>
</dbReference>
<evidence type="ECO:0000313" key="3">
    <source>
        <dbReference type="Proteomes" id="UP000215914"/>
    </source>
</evidence>
<reference evidence="1" key="1">
    <citation type="journal article" date="2017" name="Nature">
        <title>The sunflower genome provides insights into oil metabolism, flowering and Asterid evolution.</title>
        <authorList>
            <person name="Badouin H."/>
            <person name="Gouzy J."/>
            <person name="Grassa C.J."/>
            <person name="Murat F."/>
            <person name="Staton S.E."/>
            <person name="Cottret L."/>
            <person name="Lelandais-Briere C."/>
            <person name="Owens G.L."/>
            <person name="Carrere S."/>
            <person name="Mayjonade B."/>
            <person name="Legrand L."/>
            <person name="Gill N."/>
            <person name="Kane N.C."/>
            <person name="Bowers J.E."/>
            <person name="Hubner S."/>
            <person name="Bellec A."/>
            <person name="Berard A."/>
            <person name="Berges H."/>
            <person name="Blanchet N."/>
            <person name="Boniface M.C."/>
            <person name="Brunel D."/>
            <person name="Catrice O."/>
            <person name="Chaidir N."/>
            <person name="Claudel C."/>
            <person name="Donnadieu C."/>
            <person name="Faraut T."/>
            <person name="Fievet G."/>
            <person name="Helmstetter N."/>
            <person name="King M."/>
            <person name="Knapp S.J."/>
            <person name="Lai Z."/>
            <person name="Le Paslier M.C."/>
            <person name="Lippi Y."/>
            <person name="Lorenzon L."/>
            <person name="Mandel J.R."/>
            <person name="Marage G."/>
            <person name="Marchand G."/>
            <person name="Marquand E."/>
            <person name="Bret-Mestries E."/>
            <person name="Morien E."/>
            <person name="Nambeesan S."/>
            <person name="Nguyen T."/>
            <person name="Pegot-Espagnet P."/>
            <person name="Pouilly N."/>
            <person name="Raftis F."/>
            <person name="Sallet E."/>
            <person name="Schiex T."/>
            <person name="Thomas J."/>
            <person name="Vandecasteele C."/>
            <person name="Vares D."/>
            <person name="Vear F."/>
            <person name="Vautrin S."/>
            <person name="Crespi M."/>
            <person name="Mangin B."/>
            <person name="Burke J.M."/>
            <person name="Salse J."/>
            <person name="Munos S."/>
            <person name="Vincourt P."/>
            <person name="Rieseberg L.H."/>
            <person name="Langlade N.B."/>
        </authorList>
    </citation>
    <scope>NUCLEOTIDE SEQUENCE</scope>
    <source>
        <tissue evidence="1">Leaves</tissue>
    </source>
</reference>
<dbReference type="Gramene" id="mRNA:HanXRQr2_Chr15g0695261">
    <property type="protein sequence ID" value="CDS:HanXRQr2_Chr15g0695261.1"/>
    <property type="gene ID" value="HanXRQr2_Chr15g0695261"/>
</dbReference>
<name>A0A9K3E0B4_HELAN</name>
<dbReference type="GO" id="GO:0005840">
    <property type="term" value="C:ribosome"/>
    <property type="evidence" value="ECO:0007669"/>
    <property type="project" value="UniProtKB-KW"/>
</dbReference>
<dbReference type="Proteomes" id="UP000215914">
    <property type="component" value="Unassembled WGS sequence"/>
</dbReference>
<keyword evidence="1" id="KW-0687">Ribonucleoprotein</keyword>
<dbReference type="AlphaFoldDB" id="A0A9K3E0B4"/>
<dbReference type="InterPro" id="IPR014722">
    <property type="entry name" value="Rib_uL2_dom2"/>
</dbReference>
<organism evidence="1 3">
    <name type="scientific">Helianthus annuus</name>
    <name type="common">Common sunflower</name>
    <dbReference type="NCBI Taxonomy" id="4232"/>
    <lineage>
        <taxon>Eukaryota</taxon>
        <taxon>Viridiplantae</taxon>
        <taxon>Streptophyta</taxon>
        <taxon>Embryophyta</taxon>
        <taxon>Tracheophyta</taxon>
        <taxon>Spermatophyta</taxon>
        <taxon>Magnoliopsida</taxon>
        <taxon>eudicotyledons</taxon>
        <taxon>Gunneridae</taxon>
        <taxon>Pentapetalae</taxon>
        <taxon>asterids</taxon>
        <taxon>campanulids</taxon>
        <taxon>Asterales</taxon>
        <taxon>Asteraceae</taxon>
        <taxon>Asteroideae</taxon>
        <taxon>Heliantheae alliance</taxon>
        <taxon>Heliantheae</taxon>
        <taxon>Helianthus</taxon>
    </lineage>
</organism>
<proteinExistence type="predicted"/>
<dbReference type="Gene3D" id="2.30.30.30">
    <property type="match status" value="1"/>
</dbReference>
<keyword evidence="3" id="KW-1185">Reference proteome</keyword>
<comment type="caution">
    <text evidence="1">The sequence shown here is derived from an EMBL/GenBank/DDBJ whole genome shotgun (WGS) entry which is preliminary data.</text>
</comment>
<accession>A0A9K3E0B4</accession>